<name>E9H1M2_DAPPU</name>
<protein>
    <recommendedName>
        <fullName evidence="7">Chitin-binding type-2 domain-containing protein</fullName>
    </recommendedName>
</protein>
<dbReference type="AlphaFoldDB" id="E9H1M2"/>
<dbReference type="SUPFAM" id="SSF57625">
    <property type="entry name" value="Invertebrate chitin-binding proteins"/>
    <property type="match status" value="3"/>
</dbReference>
<keyword evidence="4" id="KW-1015">Disulfide bond</keyword>
<dbReference type="PhylomeDB" id="E9H1M2"/>
<feature type="signal peptide" evidence="6">
    <location>
        <begin position="1"/>
        <end position="18"/>
    </location>
</feature>
<dbReference type="Pfam" id="PF01607">
    <property type="entry name" value="CBM_14"/>
    <property type="match status" value="3"/>
</dbReference>
<dbReference type="HOGENOM" id="CLU_107303_0_0_1"/>
<feature type="domain" description="Chitin-binding type-2" evidence="7">
    <location>
        <begin position="35"/>
        <end position="89"/>
    </location>
</feature>
<proteinExistence type="predicted"/>
<dbReference type="OrthoDB" id="6020543at2759"/>
<dbReference type="eggNOG" id="ENOG502RXTR">
    <property type="taxonomic scope" value="Eukaryota"/>
</dbReference>
<dbReference type="EMBL" id="GL732583">
    <property type="protein sequence ID" value="EFX74478.1"/>
    <property type="molecule type" value="Genomic_DNA"/>
</dbReference>
<evidence type="ECO:0000313" key="8">
    <source>
        <dbReference type="EMBL" id="EFX74478.1"/>
    </source>
</evidence>
<dbReference type="Gene3D" id="2.170.140.10">
    <property type="entry name" value="Chitin binding domain"/>
    <property type="match status" value="3"/>
</dbReference>
<reference evidence="8 9" key="1">
    <citation type="journal article" date="2011" name="Science">
        <title>The ecoresponsive genome of Daphnia pulex.</title>
        <authorList>
            <person name="Colbourne J.K."/>
            <person name="Pfrender M.E."/>
            <person name="Gilbert D."/>
            <person name="Thomas W.K."/>
            <person name="Tucker A."/>
            <person name="Oakley T.H."/>
            <person name="Tokishita S."/>
            <person name="Aerts A."/>
            <person name="Arnold G.J."/>
            <person name="Basu M.K."/>
            <person name="Bauer D.J."/>
            <person name="Caceres C.E."/>
            <person name="Carmel L."/>
            <person name="Casola C."/>
            <person name="Choi J.H."/>
            <person name="Detter J.C."/>
            <person name="Dong Q."/>
            <person name="Dusheyko S."/>
            <person name="Eads B.D."/>
            <person name="Frohlich T."/>
            <person name="Geiler-Samerotte K.A."/>
            <person name="Gerlach D."/>
            <person name="Hatcher P."/>
            <person name="Jogdeo S."/>
            <person name="Krijgsveld J."/>
            <person name="Kriventseva E.V."/>
            <person name="Kultz D."/>
            <person name="Laforsch C."/>
            <person name="Lindquist E."/>
            <person name="Lopez J."/>
            <person name="Manak J.R."/>
            <person name="Muller J."/>
            <person name="Pangilinan J."/>
            <person name="Patwardhan R.P."/>
            <person name="Pitluck S."/>
            <person name="Pritham E.J."/>
            <person name="Rechtsteiner A."/>
            <person name="Rho M."/>
            <person name="Rogozin I.B."/>
            <person name="Sakarya O."/>
            <person name="Salamov A."/>
            <person name="Schaack S."/>
            <person name="Shapiro H."/>
            <person name="Shiga Y."/>
            <person name="Skalitzky C."/>
            <person name="Smith Z."/>
            <person name="Souvorov A."/>
            <person name="Sung W."/>
            <person name="Tang Z."/>
            <person name="Tsuchiya D."/>
            <person name="Tu H."/>
            <person name="Vos H."/>
            <person name="Wang M."/>
            <person name="Wolf Y.I."/>
            <person name="Yamagata H."/>
            <person name="Yamada T."/>
            <person name="Ye Y."/>
            <person name="Shaw J.R."/>
            <person name="Andrews J."/>
            <person name="Crease T.J."/>
            <person name="Tang H."/>
            <person name="Lucas S.M."/>
            <person name="Robertson H.M."/>
            <person name="Bork P."/>
            <person name="Koonin E.V."/>
            <person name="Zdobnov E.M."/>
            <person name="Grigoriev I.V."/>
            <person name="Lynch M."/>
            <person name="Boore J.L."/>
        </authorList>
    </citation>
    <scope>NUCLEOTIDE SEQUENCE [LARGE SCALE GENOMIC DNA]</scope>
</reference>
<keyword evidence="9" id="KW-1185">Reference proteome</keyword>
<gene>
    <name evidence="8" type="ORF">DAPPUDRAFT_188760</name>
</gene>
<evidence type="ECO:0000256" key="6">
    <source>
        <dbReference type="SAM" id="SignalP"/>
    </source>
</evidence>
<dbReference type="GO" id="GO:0030312">
    <property type="term" value="C:external encapsulating structure"/>
    <property type="evidence" value="ECO:0000318"/>
    <property type="project" value="GO_Central"/>
</dbReference>
<feature type="chain" id="PRO_5003240746" description="Chitin-binding type-2 domain-containing protein" evidence="6">
    <location>
        <begin position="19"/>
        <end position="229"/>
    </location>
</feature>
<dbReference type="SMART" id="SM00494">
    <property type="entry name" value="ChtBD2"/>
    <property type="match status" value="3"/>
</dbReference>
<dbReference type="PROSITE" id="PS50940">
    <property type="entry name" value="CHIT_BIND_II"/>
    <property type="match status" value="3"/>
</dbReference>
<evidence type="ECO:0000259" key="7">
    <source>
        <dbReference type="PROSITE" id="PS50940"/>
    </source>
</evidence>
<keyword evidence="1" id="KW-0147">Chitin-binding</keyword>
<organism evidence="8 9">
    <name type="scientific">Daphnia pulex</name>
    <name type="common">Water flea</name>
    <dbReference type="NCBI Taxonomy" id="6669"/>
    <lineage>
        <taxon>Eukaryota</taxon>
        <taxon>Metazoa</taxon>
        <taxon>Ecdysozoa</taxon>
        <taxon>Arthropoda</taxon>
        <taxon>Crustacea</taxon>
        <taxon>Branchiopoda</taxon>
        <taxon>Diplostraca</taxon>
        <taxon>Cladocera</taxon>
        <taxon>Anomopoda</taxon>
        <taxon>Daphniidae</taxon>
        <taxon>Daphnia</taxon>
    </lineage>
</organism>
<evidence type="ECO:0000256" key="4">
    <source>
        <dbReference type="ARBA" id="ARBA00023157"/>
    </source>
</evidence>
<evidence type="ECO:0000256" key="5">
    <source>
        <dbReference type="ARBA" id="ARBA00023180"/>
    </source>
</evidence>
<dbReference type="InterPro" id="IPR036508">
    <property type="entry name" value="Chitin-bd_dom_sf"/>
</dbReference>
<dbReference type="InterPro" id="IPR051940">
    <property type="entry name" value="Chitin_bind-dev_reg"/>
</dbReference>
<keyword evidence="2 6" id="KW-0732">Signal</keyword>
<evidence type="ECO:0000256" key="3">
    <source>
        <dbReference type="ARBA" id="ARBA00022737"/>
    </source>
</evidence>
<dbReference type="GO" id="GO:0008061">
    <property type="term" value="F:chitin binding"/>
    <property type="evidence" value="ECO:0000318"/>
    <property type="project" value="GO_Central"/>
</dbReference>
<dbReference type="InParanoid" id="E9H1M2"/>
<dbReference type="Proteomes" id="UP000000305">
    <property type="component" value="Unassembled WGS sequence"/>
</dbReference>
<accession>E9H1M2</accession>
<evidence type="ECO:0000256" key="1">
    <source>
        <dbReference type="ARBA" id="ARBA00022669"/>
    </source>
</evidence>
<feature type="domain" description="Chitin-binding type-2" evidence="7">
    <location>
        <begin position="175"/>
        <end position="229"/>
    </location>
</feature>
<keyword evidence="3" id="KW-0677">Repeat</keyword>
<dbReference type="InterPro" id="IPR002557">
    <property type="entry name" value="Chitin-bd_dom"/>
</dbReference>
<evidence type="ECO:0000313" key="9">
    <source>
        <dbReference type="Proteomes" id="UP000000305"/>
    </source>
</evidence>
<keyword evidence="5" id="KW-0325">Glycoprotein</keyword>
<feature type="domain" description="Chitin-binding type-2" evidence="7">
    <location>
        <begin position="117"/>
        <end position="174"/>
    </location>
</feature>
<dbReference type="GO" id="GO:0005576">
    <property type="term" value="C:extracellular region"/>
    <property type="evidence" value="ECO:0007669"/>
    <property type="project" value="InterPro"/>
</dbReference>
<evidence type="ECO:0000256" key="2">
    <source>
        <dbReference type="ARBA" id="ARBA00022729"/>
    </source>
</evidence>
<dbReference type="PANTHER" id="PTHR23301:SF0">
    <property type="entry name" value="CHITIN-BINDING TYPE-2 DOMAIN-CONTAINING PROTEIN-RELATED"/>
    <property type="match status" value="1"/>
</dbReference>
<dbReference type="PANTHER" id="PTHR23301">
    <property type="entry name" value="CHITIN BINDING PERITROPHIN-A"/>
    <property type="match status" value="1"/>
</dbReference>
<dbReference type="KEGG" id="dpx:DAPPUDRAFT_188760"/>
<sequence>MKETILVALLLQVSFTRSEVVLNQKLHNHKEMFENFICPEPNGVFPSETCSDYYLCVEGVPYVQHCPGDSIFDPQTQVCLPPGANSCQGITTTSTTTQSSTYTSSSTTSSTITTPAVFTCPSSSGFYPVPESPCSNLYYTCISGVPYLSTCPGGSIFDPVALICVSPDSASCSPTFQCPSDSGSFPIAGACSNKFYTCVSGKSYEQNCIENYVFDTIRLKCIPSEEASC</sequence>